<accession>A0A6G1L200</accession>
<dbReference type="CDD" id="cd12432">
    <property type="entry name" value="RRM_ACINU"/>
    <property type="match status" value="1"/>
</dbReference>
<feature type="compositionally biased region" description="Basic and acidic residues" evidence="1">
    <location>
        <begin position="57"/>
        <end position="83"/>
    </location>
</feature>
<dbReference type="EMBL" id="ML995869">
    <property type="protein sequence ID" value="KAF2766612.1"/>
    <property type="molecule type" value="Genomic_DNA"/>
</dbReference>
<feature type="compositionally biased region" description="Basic and acidic residues" evidence="1">
    <location>
        <begin position="426"/>
        <end position="435"/>
    </location>
</feature>
<dbReference type="PANTHER" id="PTHR47031:SF3">
    <property type="entry name" value="SAP DOMAIN-CONTAINING PROTEIN"/>
    <property type="match status" value="1"/>
</dbReference>
<dbReference type="InterPro" id="IPR034257">
    <property type="entry name" value="Acinus_RRM"/>
</dbReference>
<sequence>MAGDKYTKFKVAELKELVKERGIAGTGLTRKQQYIDALEAHDAQAADDAADAATGGDDERGAGIAESERNGDGEVGDDGHHAGAVEADAEVEGATAGAGIADATRKRKRPSATPSVQEADVSKKLKTANEPPSETLPPPDTARAAPGDSGVSAAIHPPTPALYIRDLIRPLQAHQLHSHLADLATAPGDPADQSVIDTCHLDTLRTHAFAIFTSATAASRARSQLHDTVWPDEPTRKSLWVDFVPPDKAREWIELEQADGRDRRHAKRWEVVYDTDASSGHVAASLQEVKQGPQPAVRTQPSQLNAPLATKPLDAPTGPRADRLPSTYQDEAPRPSDTMPPPTRRTSSPLATRNPPKQSTETFNILNQRFNSTTAKPKLYFQPVSAELAEDRLRELEQTTSRDWIEERRTPQGGVDGQLRRYTFEDGDKLVDGGPDRGSFGVPEGYFRGGGGGRGRRGRGRW</sequence>
<dbReference type="OrthoDB" id="5348404at2759"/>
<dbReference type="Proteomes" id="UP000799436">
    <property type="component" value="Unassembled WGS sequence"/>
</dbReference>
<evidence type="ECO:0008006" key="4">
    <source>
        <dbReference type="Google" id="ProtNLM"/>
    </source>
</evidence>
<dbReference type="PANTHER" id="PTHR47031">
    <property type="entry name" value="SAP DNA-BINDING DOMAIN-CONTAINING PROTEIN"/>
    <property type="match status" value="1"/>
</dbReference>
<feature type="region of interest" description="Disordered" evidence="1">
    <location>
        <begin position="288"/>
        <end position="361"/>
    </location>
</feature>
<dbReference type="InterPro" id="IPR036361">
    <property type="entry name" value="SAP_dom_sf"/>
</dbReference>
<evidence type="ECO:0000313" key="3">
    <source>
        <dbReference type="Proteomes" id="UP000799436"/>
    </source>
</evidence>
<evidence type="ECO:0000256" key="1">
    <source>
        <dbReference type="SAM" id="MobiDB-lite"/>
    </source>
</evidence>
<proteinExistence type="predicted"/>
<evidence type="ECO:0000313" key="2">
    <source>
        <dbReference type="EMBL" id="KAF2766612.1"/>
    </source>
</evidence>
<feature type="region of interest" description="Disordered" evidence="1">
    <location>
        <begin position="42"/>
        <end position="156"/>
    </location>
</feature>
<keyword evidence="3" id="KW-1185">Reference proteome</keyword>
<feature type="region of interest" description="Disordered" evidence="1">
    <location>
        <begin position="426"/>
        <end position="462"/>
    </location>
</feature>
<protein>
    <recommendedName>
        <fullName evidence="4">SAP domain-containing protein</fullName>
    </recommendedName>
</protein>
<dbReference type="AlphaFoldDB" id="A0A6G1L200"/>
<dbReference type="Gene3D" id="1.10.720.30">
    <property type="entry name" value="SAP domain"/>
    <property type="match status" value="1"/>
</dbReference>
<name>A0A6G1L200_9PEZI</name>
<feature type="compositionally biased region" description="Low complexity" evidence="1">
    <location>
        <begin position="84"/>
        <end position="102"/>
    </location>
</feature>
<reference evidence="2" key="1">
    <citation type="journal article" date="2020" name="Stud. Mycol.">
        <title>101 Dothideomycetes genomes: a test case for predicting lifestyles and emergence of pathogens.</title>
        <authorList>
            <person name="Haridas S."/>
            <person name="Albert R."/>
            <person name="Binder M."/>
            <person name="Bloem J."/>
            <person name="Labutti K."/>
            <person name="Salamov A."/>
            <person name="Andreopoulos B."/>
            <person name="Baker S."/>
            <person name="Barry K."/>
            <person name="Bills G."/>
            <person name="Bluhm B."/>
            <person name="Cannon C."/>
            <person name="Castanera R."/>
            <person name="Culley D."/>
            <person name="Daum C."/>
            <person name="Ezra D."/>
            <person name="Gonzalez J."/>
            <person name="Henrissat B."/>
            <person name="Kuo A."/>
            <person name="Liang C."/>
            <person name="Lipzen A."/>
            <person name="Lutzoni F."/>
            <person name="Magnuson J."/>
            <person name="Mondo S."/>
            <person name="Nolan M."/>
            <person name="Ohm R."/>
            <person name="Pangilinan J."/>
            <person name="Park H.-J."/>
            <person name="Ramirez L."/>
            <person name="Alfaro M."/>
            <person name="Sun H."/>
            <person name="Tritt A."/>
            <person name="Yoshinaga Y."/>
            <person name="Zwiers L.-H."/>
            <person name="Turgeon B."/>
            <person name="Goodwin S."/>
            <person name="Spatafora J."/>
            <person name="Crous P."/>
            <person name="Grigoriev I."/>
        </authorList>
    </citation>
    <scope>NUCLEOTIDE SEQUENCE</scope>
    <source>
        <strain evidence="2">CBS 116005</strain>
    </source>
</reference>
<gene>
    <name evidence="2" type="ORF">EJ03DRAFT_376891</name>
</gene>
<organism evidence="2 3">
    <name type="scientific">Teratosphaeria nubilosa</name>
    <dbReference type="NCBI Taxonomy" id="161662"/>
    <lineage>
        <taxon>Eukaryota</taxon>
        <taxon>Fungi</taxon>
        <taxon>Dikarya</taxon>
        <taxon>Ascomycota</taxon>
        <taxon>Pezizomycotina</taxon>
        <taxon>Dothideomycetes</taxon>
        <taxon>Dothideomycetidae</taxon>
        <taxon>Mycosphaerellales</taxon>
        <taxon>Teratosphaeriaceae</taxon>
        <taxon>Teratosphaeria</taxon>
    </lineage>
</organism>